<dbReference type="GO" id="GO:0005737">
    <property type="term" value="C:cytoplasm"/>
    <property type="evidence" value="ECO:0007669"/>
    <property type="project" value="TreeGrafter"/>
</dbReference>
<name>A0A7X0SKM7_9BACL</name>
<keyword evidence="5" id="KW-1185">Reference proteome</keyword>
<gene>
    <name evidence="4" type="ORF">H7C18_12570</name>
</gene>
<dbReference type="PRINTS" id="PR00080">
    <property type="entry name" value="SDRFAMILY"/>
</dbReference>
<accession>A0A7X0SKM7</accession>
<dbReference type="PANTHER" id="PTHR43544:SF7">
    <property type="entry name" value="NADB-LER2"/>
    <property type="match status" value="1"/>
</dbReference>
<dbReference type="PRINTS" id="PR00081">
    <property type="entry name" value="GDHRDH"/>
</dbReference>
<evidence type="ECO:0000256" key="3">
    <source>
        <dbReference type="RuleBase" id="RU000363"/>
    </source>
</evidence>
<evidence type="ECO:0000313" key="4">
    <source>
        <dbReference type="EMBL" id="MBB6731747.1"/>
    </source>
</evidence>
<organism evidence="4 5">
    <name type="scientific">Cohnella zeiphila</name>
    <dbReference type="NCBI Taxonomy" id="2761120"/>
    <lineage>
        <taxon>Bacteria</taxon>
        <taxon>Bacillati</taxon>
        <taxon>Bacillota</taxon>
        <taxon>Bacilli</taxon>
        <taxon>Bacillales</taxon>
        <taxon>Paenibacillaceae</taxon>
        <taxon>Cohnella</taxon>
    </lineage>
</organism>
<keyword evidence="2" id="KW-0560">Oxidoreductase</keyword>
<evidence type="ECO:0000256" key="1">
    <source>
        <dbReference type="ARBA" id="ARBA00022857"/>
    </source>
</evidence>
<protein>
    <submittedName>
        <fullName evidence="4">SDR family oxidoreductase</fullName>
    </submittedName>
</protein>
<comment type="caution">
    <text evidence="4">The sequence shown here is derived from an EMBL/GenBank/DDBJ whole genome shotgun (WGS) entry which is preliminary data.</text>
</comment>
<proteinExistence type="inferred from homology"/>
<dbReference type="Gene3D" id="3.40.50.720">
    <property type="entry name" value="NAD(P)-binding Rossmann-like Domain"/>
    <property type="match status" value="1"/>
</dbReference>
<comment type="similarity">
    <text evidence="3">Belongs to the short-chain dehydrogenases/reductases (SDR) family.</text>
</comment>
<dbReference type="InterPro" id="IPR002347">
    <property type="entry name" value="SDR_fam"/>
</dbReference>
<dbReference type="EMBL" id="JACJVO010000015">
    <property type="protein sequence ID" value="MBB6731747.1"/>
    <property type="molecule type" value="Genomic_DNA"/>
</dbReference>
<evidence type="ECO:0000313" key="5">
    <source>
        <dbReference type="Proteomes" id="UP000564644"/>
    </source>
</evidence>
<dbReference type="Proteomes" id="UP000564644">
    <property type="component" value="Unassembled WGS sequence"/>
</dbReference>
<dbReference type="InterPro" id="IPR036291">
    <property type="entry name" value="NAD(P)-bd_dom_sf"/>
</dbReference>
<dbReference type="RefSeq" id="WP_185129422.1">
    <property type="nucleotide sequence ID" value="NZ_JACJVO010000015.1"/>
</dbReference>
<keyword evidence="1" id="KW-0521">NADP</keyword>
<dbReference type="GO" id="GO:0016491">
    <property type="term" value="F:oxidoreductase activity"/>
    <property type="evidence" value="ECO:0007669"/>
    <property type="project" value="UniProtKB-KW"/>
</dbReference>
<sequence length="235" mass="25329">MNILITGAGRGLGLELAKQALERGHQAVACVRDASAPPAGLKALADAYSGQIRIESLTVESEEDARQLADRLRQDAFELDAIVNNAGVLLGRDQRIASLSMDDVRRTFDVNLFGPMMAAKHLIPLIREGKSGADMLINISSEAGSFSGAYGGDYPYALSKLALNMFSKQLNEELKQRGIRVLAVHPGWMRTDMGGQAAPLAAEDSARGILDMIEGKTQVPDDLFFVDYAGRPMPI</sequence>
<dbReference type="InterPro" id="IPR051468">
    <property type="entry name" value="Fungal_SecMetab_SDRs"/>
</dbReference>
<dbReference type="CDD" id="cd05325">
    <property type="entry name" value="carb_red_sniffer_like_SDR_c"/>
    <property type="match status" value="1"/>
</dbReference>
<dbReference type="SUPFAM" id="SSF51735">
    <property type="entry name" value="NAD(P)-binding Rossmann-fold domains"/>
    <property type="match status" value="1"/>
</dbReference>
<evidence type="ECO:0000256" key="2">
    <source>
        <dbReference type="ARBA" id="ARBA00023002"/>
    </source>
</evidence>
<reference evidence="4 5" key="1">
    <citation type="submission" date="2020-08" db="EMBL/GenBank/DDBJ databases">
        <title>Cohnella phylogeny.</title>
        <authorList>
            <person name="Dunlap C."/>
        </authorList>
    </citation>
    <scope>NUCLEOTIDE SEQUENCE [LARGE SCALE GENOMIC DNA]</scope>
    <source>
        <strain evidence="4 5">CBP 2801</strain>
    </source>
</reference>
<dbReference type="PANTHER" id="PTHR43544">
    <property type="entry name" value="SHORT-CHAIN DEHYDROGENASE/REDUCTASE"/>
    <property type="match status" value="1"/>
</dbReference>
<dbReference type="AlphaFoldDB" id="A0A7X0SKM7"/>
<dbReference type="Pfam" id="PF00106">
    <property type="entry name" value="adh_short"/>
    <property type="match status" value="1"/>
</dbReference>